<reference evidence="4 5" key="1">
    <citation type="submission" date="2017-02" db="EMBL/GenBank/DDBJ databases">
        <authorList>
            <person name="Peterson S.W."/>
        </authorList>
    </citation>
    <scope>NUCLEOTIDE SEQUENCE [LARGE SCALE GENOMIC DNA]</scope>
    <source>
        <strain evidence="4 5">2B3F</strain>
    </source>
</reference>
<dbReference type="InterPro" id="IPR005149">
    <property type="entry name" value="Tscrpt_reg_PadR_N"/>
</dbReference>
<dbReference type="InterPro" id="IPR018309">
    <property type="entry name" value="Tscrpt_reg_PadR_C"/>
</dbReference>
<gene>
    <name evidence="4" type="ORF">FM125_07785</name>
</gene>
<dbReference type="SUPFAM" id="SSF46785">
    <property type="entry name" value="Winged helix' DNA-binding domain"/>
    <property type="match status" value="1"/>
</dbReference>
<dbReference type="PANTHER" id="PTHR43252:SF2">
    <property type="entry name" value="TRANSCRIPTION REGULATOR, PADR-LIKE FAMILY"/>
    <property type="match status" value="1"/>
</dbReference>
<name>A0A1R4JDD4_9MICC</name>
<protein>
    <submittedName>
        <fullName evidence="4">Transcriptional regulator, PadR family</fullName>
    </submittedName>
</protein>
<sequence>MSVKHSLLALLTHGPQYGYQLRADFEETTGGTWPLNIGQVYTTLERLTRDGLVEDRGDDGEGHRIYALTDAGRTEVAAWFRTPLAPTTPPRNELAIKLAIAVTTEGVDVREVIQSQRRATLKSLQEYTRAKRAVPADSGGADLAGLLVLESLIFSAEAEARWLDHCEAAVVRASRSRSRQAQARAEQRAAGPDAVRDVVADALATARGGAASSDPSSSDASGSSSAARTDGGAR</sequence>
<dbReference type="EMBL" id="FUKP01000054">
    <property type="protein sequence ID" value="SJN29815.1"/>
    <property type="molecule type" value="Genomic_DNA"/>
</dbReference>
<evidence type="ECO:0000259" key="2">
    <source>
        <dbReference type="Pfam" id="PF03551"/>
    </source>
</evidence>
<accession>A0A1R4JDD4</accession>
<feature type="domain" description="Transcription regulator PadR C-terminal" evidence="3">
    <location>
        <begin position="91"/>
        <end position="169"/>
    </location>
</feature>
<dbReference type="Pfam" id="PF03551">
    <property type="entry name" value="PadR"/>
    <property type="match status" value="1"/>
</dbReference>
<dbReference type="RefSeq" id="WP_087134204.1">
    <property type="nucleotide sequence ID" value="NZ_FUKP01000054.1"/>
</dbReference>
<evidence type="ECO:0000313" key="4">
    <source>
        <dbReference type="EMBL" id="SJN29815.1"/>
    </source>
</evidence>
<dbReference type="AlphaFoldDB" id="A0A1R4JDD4"/>
<evidence type="ECO:0000259" key="3">
    <source>
        <dbReference type="Pfam" id="PF10400"/>
    </source>
</evidence>
<evidence type="ECO:0000313" key="5">
    <source>
        <dbReference type="Proteomes" id="UP000196230"/>
    </source>
</evidence>
<dbReference type="PANTHER" id="PTHR43252">
    <property type="entry name" value="TRANSCRIPTIONAL REGULATOR YQJI"/>
    <property type="match status" value="1"/>
</dbReference>
<dbReference type="Proteomes" id="UP000196230">
    <property type="component" value="Unassembled WGS sequence"/>
</dbReference>
<organism evidence="4 5">
    <name type="scientific">Micrococcus lylae</name>
    <dbReference type="NCBI Taxonomy" id="1273"/>
    <lineage>
        <taxon>Bacteria</taxon>
        <taxon>Bacillati</taxon>
        <taxon>Actinomycetota</taxon>
        <taxon>Actinomycetes</taxon>
        <taxon>Micrococcales</taxon>
        <taxon>Micrococcaceae</taxon>
        <taxon>Micrococcus</taxon>
    </lineage>
</organism>
<dbReference type="Gene3D" id="1.10.10.10">
    <property type="entry name" value="Winged helix-like DNA-binding domain superfamily/Winged helix DNA-binding domain"/>
    <property type="match status" value="1"/>
</dbReference>
<dbReference type="InterPro" id="IPR036388">
    <property type="entry name" value="WH-like_DNA-bd_sf"/>
</dbReference>
<dbReference type="InterPro" id="IPR036390">
    <property type="entry name" value="WH_DNA-bd_sf"/>
</dbReference>
<proteinExistence type="predicted"/>
<evidence type="ECO:0000256" key="1">
    <source>
        <dbReference type="SAM" id="MobiDB-lite"/>
    </source>
</evidence>
<feature type="domain" description="Transcription regulator PadR N-terminal" evidence="2">
    <location>
        <begin position="7"/>
        <end position="77"/>
    </location>
</feature>
<dbReference type="Pfam" id="PF10400">
    <property type="entry name" value="Vir_act_alpha_C"/>
    <property type="match status" value="1"/>
</dbReference>
<feature type="region of interest" description="Disordered" evidence="1">
    <location>
        <begin position="205"/>
        <end position="234"/>
    </location>
</feature>